<feature type="domain" description="HTH araC/xylS-type" evidence="4">
    <location>
        <begin position="166"/>
        <end position="264"/>
    </location>
</feature>
<keyword evidence="1" id="KW-0805">Transcription regulation</keyword>
<reference evidence="6" key="1">
    <citation type="submission" date="2018-11" db="EMBL/GenBank/DDBJ databases">
        <title>Complete genome sequence of Paenibacillus sp. ML311-T8.</title>
        <authorList>
            <person name="Nam Y.-D."/>
            <person name="Kang J."/>
            <person name="Chung W.-H."/>
            <person name="Park Y.S."/>
        </authorList>
    </citation>
    <scope>NUCLEOTIDE SEQUENCE [LARGE SCALE GENOMIC DNA]</scope>
    <source>
        <strain evidence="6">ML311-T8</strain>
    </source>
</reference>
<dbReference type="InterPro" id="IPR003313">
    <property type="entry name" value="AraC-bd"/>
</dbReference>
<keyword evidence="2" id="KW-0238">DNA-binding</keyword>
<dbReference type="KEGG" id="ppsc:EHS13_26995"/>
<dbReference type="SMART" id="SM00342">
    <property type="entry name" value="HTH_ARAC"/>
    <property type="match status" value="1"/>
</dbReference>
<dbReference type="GO" id="GO:0043565">
    <property type="term" value="F:sequence-specific DNA binding"/>
    <property type="evidence" value="ECO:0007669"/>
    <property type="project" value="InterPro"/>
</dbReference>
<dbReference type="InterPro" id="IPR009057">
    <property type="entry name" value="Homeodomain-like_sf"/>
</dbReference>
<keyword evidence="6" id="KW-1185">Reference proteome</keyword>
<keyword evidence="3" id="KW-0804">Transcription</keyword>
<evidence type="ECO:0000313" key="5">
    <source>
        <dbReference type="EMBL" id="QGQ98270.1"/>
    </source>
</evidence>
<name>A0A6B8RPJ9_9BACL</name>
<evidence type="ECO:0000313" key="6">
    <source>
        <dbReference type="Proteomes" id="UP000426246"/>
    </source>
</evidence>
<dbReference type="OrthoDB" id="9803764at2"/>
<dbReference type="AlphaFoldDB" id="A0A6B8RPJ9"/>
<dbReference type="Pfam" id="PF02311">
    <property type="entry name" value="AraC_binding"/>
    <property type="match status" value="1"/>
</dbReference>
<dbReference type="PROSITE" id="PS01124">
    <property type="entry name" value="HTH_ARAC_FAMILY_2"/>
    <property type="match status" value="1"/>
</dbReference>
<organism evidence="5 6">
    <name type="scientific">Paenibacillus psychroresistens</name>
    <dbReference type="NCBI Taxonomy" id="1778678"/>
    <lineage>
        <taxon>Bacteria</taxon>
        <taxon>Bacillati</taxon>
        <taxon>Bacillota</taxon>
        <taxon>Bacilli</taxon>
        <taxon>Bacillales</taxon>
        <taxon>Paenibacillaceae</taxon>
        <taxon>Paenibacillus</taxon>
    </lineage>
</organism>
<dbReference type="PANTHER" id="PTHR43280:SF28">
    <property type="entry name" value="HTH-TYPE TRANSCRIPTIONAL ACTIVATOR RHAS"/>
    <property type="match status" value="1"/>
</dbReference>
<dbReference type="Gene3D" id="1.10.10.60">
    <property type="entry name" value="Homeodomain-like"/>
    <property type="match status" value="2"/>
</dbReference>
<evidence type="ECO:0000259" key="4">
    <source>
        <dbReference type="PROSITE" id="PS01124"/>
    </source>
</evidence>
<dbReference type="SUPFAM" id="SSF46689">
    <property type="entry name" value="Homeodomain-like"/>
    <property type="match status" value="2"/>
</dbReference>
<dbReference type="InterPro" id="IPR037923">
    <property type="entry name" value="HTH-like"/>
</dbReference>
<dbReference type="PANTHER" id="PTHR43280">
    <property type="entry name" value="ARAC-FAMILY TRANSCRIPTIONAL REGULATOR"/>
    <property type="match status" value="1"/>
</dbReference>
<dbReference type="EMBL" id="CP034235">
    <property type="protein sequence ID" value="QGQ98270.1"/>
    <property type="molecule type" value="Genomic_DNA"/>
</dbReference>
<evidence type="ECO:0000256" key="2">
    <source>
        <dbReference type="ARBA" id="ARBA00023125"/>
    </source>
</evidence>
<dbReference type="Gene3D" id="2.60.120.280">
    <property type="entry name" value="Regulatory protein AraC"/>
    <property type="match status" value="1"/>
</dbReference>
<dbReference type="SUPFAM" id="SSF51215">
    <property type="entry name" value="Regulatory protein AraC"/>
    <property type="match status" value="1"/>
</dbReference>
<accession>A0A6B8RPJ9</accession>
<evidence type="ECO:0000256" key="3">
    <source>
        <dbReference type="ARBA" id="ARBA00023163"/>
    </source>
</evidence>
<dbReference type="Pfam" id="PF12833">
    <property type="entry name" value="HTH_18"/>
    <property type="match status" value="1"/>
</dbReference>
<proteinExistence type="predicted"/>
<protein>
    <submittedName>
        <fullName evidence="5">Helix-turn-helix domain-containing protein</fullName>
    </submittedName>
</protein>
<gene>
    <name evidence="5" type="ORF">EHS13_26995</name>
</gene>
<dbReference type="Proteomes" id="UP000426246">
    <property type="component" value="Chromosome"/>
</dbReference>
<dbReference type="InterPro" id="IPR018060">
    <property type="entry name" value="HTH_AraC"/>
</dbReference>
<dbReference type="GO" id="GO:0003700">
    <property type="term" value="F:DNA-binding transcription factor activity"/>
    <property type="evidence" value="ECO:0007669"/>
    <property type="project" value="InterPro"/>
</dbReference>
<dbReference type="RefSeq" id="WP_155703372.1">
    <property type="nucleotide sequence ID" value="NZ_CP034235.1"/>
</dbReference>
<evidence type="ECO:0000256" key="1">
    <source>
        <dbReference type="ARBA" id="ARBA00023015"/>
    </source>
</evidence>
<sequence length="268" mass="31476">MKAFEGKSINHYQQPVGIIAGHFIETDNYITRRPEGMKDWLILFTLDGEGYFQTPSGEKFCEAGDITLLKADVPHQYGTCPKKNWHFVWAHFPYLSETAFLPDEEVFITRINSEHIRKRIYRAFKRVLRDSRERTGLWHELCENSIREILLLLAERLNRKIDPRIEQVLHILSQKMKDSIRIDDLAKTICLSPSRLSHLFKAETGESILETLNRMRLRQAALLLEHTDRTAMEAALDVGFHNYNHFAELFRKQYGKSPRFYKKLPQDT</sequence>